<dbReference type="GO" id="GO:0016787">
    <property type="term" value="F:hydrolase activity"/>
    <property type="evidence" value="ECO:0007669"/>
    <property type="project" value="UniProtKB-KW"/>
</dbReference>
<keyword evidence="5" id="KW-1185">Reference proteome</keyword>
<sequence length="414" mass="44038">MMNIVDDLVAATPLGVRVRVPLRLGGVTTRGVETPAADLDLSASAVNRAWTAVETLYRTGLHPGMSLVVRHRGQVILDRAIGHRRLDSDDLMTTDTPACLFSCSKVITALIIHRLVEQDLLQLDDTVAHYIPEFARNGKQDVTIRSLLTHRAGIAKLPPHIADADSLFDSDAVLQALYDAPLSNANRQGYHATTAGYVLGEVAHRASGRDLHDLLRTELTDPLGTPNVTYGVPLDRRDQVALSYSTGPKRLPLISPLLTRLLGGSPEDIAPAMNTPRGMSAVVPAAGAYASAHDAASIFAMLANGGTWNGRKILDRDTIDRATTAAGPLVIDDSFPAPIRFSPGFMLGERYASLFGLGTPDAFGHLGFTNIVCWADPSRELSAAFVNTGKAASPESFVGMAAVTAAISAAVPVR</sequence>
<dbReference type="InterPro" id="IPR050789">
    <property type="entry name" value="Diverse_Enzym_Activities"/>
</dbReference>
<name>A0ABW7JJU8_9NOCA</name>
<keyword evidence="2" id="KW-0378">Hydrolase</keyword>
<gene>
    <name evidence="2" type="ORF">ACHIPZ_08455</name>
    <name evidence="3" type="ORF">ACHIRB_06805</name>
</gene>
<dbReference type="EC" id="3.-.-.-" evidence="2"/>
<evidence type="ECO:0000313" key="2">
    <source>
        <dbReference type="EMBL" id="MFH5208236.1"/>
    </source>
</evidence>
<dbReference type="SUPFAM" id="SSF56601">
    <property type="entry name" value="beta-lactamase/transpeptidase-like"/>
    <property type="match status" value="1"/>
</dbReference>
<evidence type="ECO:0000313" key="3">
    <source>
        <dbReference type="EMBL" id="MFH5228287.1"/>
    </source>
</evidence>
<accession>A0ABW7JJU8</accession>
<dbReference type="Pfam" id="PF00144">
    <property type="entry name" value="Beta-lactamase"/>
    <property type="match status" value="1"/>
</dbReference>
<evidence type="ECO:0000313" key="5">
    <source>
        <dbReference type="Proteomes" id="UP001609219"/>
    </source>
</evidence>
<dbReference type="InterPro" id="IPR012338">
    <property type="entry name" value="Beta-lactam/transpept-like"/>
</dbReference>
<reference evidence="4 5" key="1">
    <citation type="submission" date="2024-10" db="EMBL/GenBank/DDBJ databases">
        <authorList>
            <person name="Riesco R."/>
        </authorList>
    </citation>
    <scope>NUCLEOTIDE SEQUENCE [LARGE SCALE GENOMIC DNA]</scope>
    <source>
        <strain evidence="2 4">NCIMB 15449</strain>
        <strain evidence="3 5">NCIMB 15450</strain>
    </source>
</reference>
<evidence type="ECO:0000313" key="4">
    <source>
        <dbReference type="Proteomes" id="UP001609175"/>
    </source>
</evidence>
<dbReference type="PANTHER" id="PTHR43283">
    <property type="entry name" value="BETA-LACTAMASE-RELATED"/>
    <property type="match status" value="1"/>
</dbReference>
<feature type="domain" description="Beta-lactamase-related" evidence="1">
    <location>
        <begin position="57"/>
        <end position="390"/>
    </location>
</feature>
<dbReference type="InterPro" id="IPR001466">
    <property type="entry name" value="Beta-lactam-related"/>
</dbReference>
<protein>
    <submittedName>
        <fullName evidence="2">Serine hydrolase domain-containing protein</fullName>
        <ecNumber evidence="2">3.-.-.-</ecNumber>
    </submittedName>
</protein>
<dbReference type="Proteomes" id="UP001609219">
    <property type="component" value="Unassembled WGS sequence"/>
</dbReference>
<dbReference type="Proteomes" id="UP001609175">
    <property type="component" value="Unassembled WGS sequence"/>
</dbReference>
<dbReference type="Gene3D" id="3.40.710.10">
    <property type="entry name" value="DD-peptidase/beta-lactamase superfamily"/>
    <property type="match status" value="1"/>
</dbReference>
<comment type="caution">
    <text evidence="2">The sequence shown here is derived from an EMBL/GenBank/DDBJ whole genome shotgun (WGS) entry which is preliminary data.</text>
</comment>
<dbReference type="RefSeq" id="WP_395127648.1">
    <property type="nucleotide sequence ID" value="NZ_JBIMSN010000026.1"/>
</dbReference>
<dbReference type="EMBL" id="JBIMSN010000026">
    <property type="protein sequence ID" value="MFH5228287.1"/>
    <property type="molecule type" value="Genomic_DNA"/>
</dbReference>
<dbReference type="PANTHER" id="PTHR43283:SF3">
    <property type="entry name" value="BETA-LACTAMASE FAMILY PROTEIN (AFU_ORTHOLOGUE AFUA_5G07500)"/>
    <property type="match status" value="1"/>
</dbReference>
<evidence type="ECO:0000259" key="1">
    <source>
        <dbReference type="Pfam" id="PF00144"/>
    </source>
</evidence>
<organism evidence="2 4">
    <name type="scientific">Antrihabitans spumae</name>
    <dbReference type="NCBI Taxonomy" id="3373370"/>
    <lineage>
        <taxon>Bacteria</taxon>
        <taxon>Bacillati</taxon>
        <taxon>Actinomycetota</taxon>
        <taxon>Actinomycetes</taxon>
        <taxon>Mycobacteriales</taxon>
        <taxon>Nocardiaceae</taxon>
        <taxon>Antrihabitans</taxon>
    </lineage>
</organism>
<proteinExistence type="predicted"/>
<dbReference type="EMBL" id="JBIMSO010000038">
    <property type="protein sequence ID" value="MFH5208236.1"/>
    <property type="molecule type" value="Genomic_DNA"/>
</dbReference>